<dbReference type="Proteomes" id="UP000675880">
    <property type="component" value="Unassembled WGS sequence"/>
</dbReference>
<name>A0ABM8RH09_9BACT</name>
<protein>
    <recommendedName>
        <fullName evidence="3">Transposase</fullName>
    </recommendedName>
</protein>
<keyword evidence="2" id="KW-1185">Reference proteome</keyword>
<reference evidence="1 2" key="1">
    <citation type="submission" date="2021-02" db="EMBL/GenBank/DDBJ databases">
        <authorList>
            <person name="Han P."/>
        </authorList>
    </citation>
    <scope>NUCLEOTIDE SEQUENCE [LARGE SCALE GENOMIC DNA]</scope>
    <source>
        <strain evidence="1">Candidatus Nitrospira sp. ZN2</strain>
    </source>
</reference>
<evidence type="ECO:0000313" key="1">
    <source>
        <dbReference type="EMBL" id="CAE6752672.1"/>
    </source>
</evidence>
<evidence type="ECO:0008006" key="3">
    <source>
        <dbReference type="Google" id="ProtNLM"/>
    </source>
</evidence>
<evidence type="ECO:0000313" key="2">
    <source>
        <dbReference type="Proteomes" id="UP000675880"/>
    </source>
</evidence>
<sequence length="56" mass="6276">MLETGNSNFVGNFRQWQGERKKKWGAVAPSTKRNQRKSIELKGAIGLSETFAPMGH</sequence>
<proteinExistence type="predicted"/>
<gene>
    <name evidence="1" type="ORF">NSPZN2_30249</name>
</gene>
<organism evidence="1 2">
    <name type="scientific">Nitrospira defluvii</name>
    <dbReference type="NCBI Taxonomy" id="330214"/>
    <lineage>
        <taxon>Bacteria</taxon>
        <taxon>Pseudomonadati</taxon>
        <taxon>Nitrospirota</taxon>
        <taxon>Nitrospiria</taxon>
        <taxon>Nitrospirales</taxon>
        <taxon>Nitrospiraceae</taxon>
        <taxon>Nitrospira</taxon>
    </lineage>
</organism>
<accession>A0ABM8RH09</accession>
<comment type="caution">
    <text evidence="1">The sequence shown here is derived from an EMBL/GenBank/DDBJ whole genome shotgun (WGS) entry which is preliminary data.</text>
</comment>
<dbReference type="EMBL" id="CAJNBJ010000016">
    <property type="protein sequence ID" value="CAE6752672.1"/>
    <property type="molecule type" value="Genomic_DNA"/>
</dbReference>